<proteinExistence type="predicted"/>
<dbReference type="Proteomes" id="UP000035680">
    <property type="component" value="Unassembled WGS sequence"/>
</dbReference>
<name>A0A0K0FSZ1_STRVS</name>
<evidence type="ECO:0000313" key="1">
    <source>
        <dbReference type="Proteomes" id="UP000035680"/>
    </source>
</evidence>
<sequence length="78" mass="8977">MQNVITTLNLIVNQKKFKAKLTPITLEVKYEKDKSKDGVMPCGKMLELTVIESKGSNILVYSSKIFILFKYKEEYKAD</sequence>
<organism evidence="1 2">
    <name type="scientific">Strongyloides venezuelensis</name>
    <name type="common">Threadworm</name>
    <dbReference type="NCBI Taxonomy" id="75913"/>
    <lineage>
        <taxon>Eukaryota</taxon>
        <taxon>Metazoa</taxon>
        <taxon>Ecdysozoa</taxon>
        <taxon>Nematoda</taxon>
        <taxon>Chromadorea</taxon>
        <taxon>Rhabditida</taxon>
        <taxon>Tylenchina</taxon>
        <taxon>Panagrolaimomorpha</taxon>
        <taxon>Strongyloidoidea</taxon>
        <taxon>Strongyloididae</taxon>
        <taxon>Strongyloides</taxon>
    </lineage>
</organism>
<protein>
    <submittedName>
        <fullName evidence="2">Uncharacterized protein</fullName>
    </submittedName>
</protein>
<keyword evidence="1" id="KW-1185">Reference proteome</keyword>
<dbReference type="WBParaSite" id="SVE_1450100.1">
    <property type="protein sequence ID" value="SVE_1450100.1"/>
    <property type="gene ID" value="SVE_1450100"/>
</dbReference>
<reference evidence="2" key="2">
    <citation type="submission" date="2015-08" db="UniProtKB">
        <authorList>
            <consortium name="WormBaseParasite"/>
        </authorList>
    </citation>
    <scope>IDENTIFICATION</scope>
</reference>
<accession>A0A0K0FSZ1</accession>
<evidence type="ECO:0000313" key="2">
    <source>
        <dbReference type="WBParaSite" id="SVE_1450100.1"/>
    </source>
</evidence>
<reference evidence="1" key="1">
    <citation type="submission" date="2014-07" db="EMBL/GenBank/DDBJ databases">
        <authorList>
            <person name="Martin A.A"/>
            <person name="De Silva N."/>
        </authorList>
    </citation>
    <scope>NUCLEOTIDE SEQUENCE</scope>
</reference>
<dbReference type="AlphaFoldDB" id="A0A0K0FSZ1"/>